<dbReference type="PANTHER" id="PTHR14499:SF136">
    <property type="entry name" value="GH08630P"/>
    <property type="match status" value="1"/>
</dbReference>
<dbReference type="PANTHER" id="PTHR14499">
    <property type="entry name" value="POTASSIUM CHANNEL TETRAMERIZATION DOMAIN-CONTAINING"/>
    <property type="match status" value="1"/>
</dbReference>
<evidence type="ECO:0000259" key="2">
    <source>
        <dbReference type="Pfam" id="PF02214"/>
    </source>
</evidence>
<dbReference type="Pfam" id="PF02214">
    <property type="entry name" value="BTB_2"/>
    <property type="match status" value="1"/>
</dbReference>
<accession>A0A1Y2A378</accession>
<dbReference type="InterPro" id="IPR003131">
    <property type="entry name" value="T1-type_BTB"/>
</dbReference>
<comment type="caution">
    <text evidence="3">The sequence shown here is derived from an EMBL/GenBank/DDBJ whole genome shotgun (WGS) entry which is preliminary data.</text>
</comment>
<dbReference type="SUPFAM" id="SSF54695">
    <property type="entry name" value="POZ domain"/>
    <property type="match status" value="1"/>
</dbReference>
<evidence type="ECO:0000313" key="3">
    <source>
        <dbReference type="EMBL" id="ORY16948.1"/>
    </source>
</evidence>
<keyword evidence="4" id="KW-1185">Reference proteome</keyword>
<evidence type="ECO:0000256" key="1">
    <source>
        <dbReference type="SAM" id="MobiDB-lite"/>
    </source>
</evidence>
<gene>
    <name evidence="3" type="ORF">BCR34DRAFT_584016</name>
</gene>
<name>A0A1Y2A378_9PLEO</name>
<dbReference type="AlphaFoldDB" id="A0A1Y2A378"/>
<dbReference type="GO" id="GO:0051260">
    <property type="term" value="P:protein homooligomerization"/>
    <property type="evidence" value="ECO:0007669"/>
    <property type="project" value="InterPro"/>
</dbReference>
<sequence>MSTSEESQEKPILMTPNEGVPVDPIANLSVDGGTNTGHAEPVTTVNPPSILGSSSSPPPKPKFVFPDIITLDVGGRTFRTRRSNLESGSNILSAQAARWQQDLEQGKPFFVDTDPDLFVHILRFLRRENVYPLFWKKEMGFDYALYNELWAEADYFGMVELANWIKEKKYLKAITMNLRSPKAHEGGSTWSETTGPNVEVHQERVIRRRLEYVCPRGIFEHCVEKGETAGCGEKCRKAGAGRDDEYREREIVVDVVTWEKETIFDVNACVADLKYQK</sequence>
<feature type="domain" description="Potassium channel tetramerisation-type BTB" evidence="2">
    <location>
        <begin position="69"/>
        <end position="161"/>
    </location>
</feature>
<protein>
    <recommendedName>
        <fullName evidence="2">Potassium channel tetramerisation-type BTB domain-containing protein</fullName>
    </recommendedName>
</protein>
<dbReference type="EMBL" id="MCFA01000015">
    <property type="protein sequence ID" value="ORY16948.1"/>
    <property type="molecule type" value="Genomic_DNA"/>
</dbReference>
<dbReference type="Gene3D" id="3.30.710.10">
    <property type="entry name" value="Potassium Channel Kv1.1, Chain A"/>
    <property type="match status" value="1"/>
</dbReference>
<feature type="region of interest" description="Disordered" evidence="1">
    <location>
        <begin position="1"/>
        <end position="59"/>
    </location>
</feature>
<dbReference type="STRING" id="1231657.A0A1Y2A378"/>
<dbReference type="InterPro" id="IPR011333">
    <property type="entry name" value="SKP1/BTB/POZ_sf"/>
</dbReference>
<organism evidence="3 4">
    <name type="scientific">Clohesyomyces aquaticus</name>
    <dbReference type="NCBI Taxonomy" id="1231657"/>
    <lineage>
        <taxon>Eukaryota</taxon>
        <taxon>Fungi</taxon>
        <taxon>Dikarya</taxon>
        <taxon>Ascomycota</taxon>
        <taxon>Pezizomycotina</taxon>
        <taxon>Dothideomycetes</taxon>
        <taxon>Pleosporomycetidae</taxon>
        <taxon>Pleosporales</taxon>
        <taxon>Lindgomycetaceae</taxon>
        <taxon>Clohesyomyces</taxon>
    </lineage>
</organism>
<dbReference type="OrthoDB" id="2414723at2759"/>
<reference evidence="3 4" key="1">
    <citation type="submission" date="2016-07" db="EMBL/GenBank/DDBJ databases">
        <title>Pervasive Adenine N6-methylation of Active Genes in Fungi.</title>
        <authorList>
            <consortium name="DOE Joint Genome Institute"/>
            <person name="Mondo S.J."/>
            <person name="Dannebaum R.O."/>
            <person name="Kuo R.C."/>
            <person name="Labutti K."/>
            <person name="Haridas S."/>
            <person name="Kuo A."/>
            <person name="Salamov A."/>
            <person name="Ahrendt S.R."/>
            <person name="Lipzen A."/>
            <person name="Sullivan W."/>
            <person name="Andreopoulos W.B."/>
            <person name="Clum A."/>
            <person name="Lindquist E."/>
            <person name="Daum C."/>
            <person name="Ramamoorthy G.K."/>
            <person name="Gryganskyi A."/>
            <person name="Culley D."/>
            <person name="Magnuson J.K."/>
            <person name="James T.Y."/>
            <person name="O'Malley M.A."/>
            <person name="Stajich J.E."/>
            <person name="Spatafora J.W."/>
            <person name="Visel A."/>
            <person name="Grigoriev I.V."/>
        </authorList>
    </citation>
    <scope>NUCLEOTIDE SEQUENCE [LARGE SCALE GENOMIC DNA]</scope>
    <source>
        <strain evidence="3 4">CBS 115471</strain>
    </source>
</reference>
<dbReference type="Proteomes" id="UP000193144">
    <property type="component" value="Unassembled WGS sequence"/>
</dbReference>
<proteinExistence type="predicted"/>
<evidence type="ECO:0000313" key="4">
    <source>
        <dbReference type="Proteomes" id="UP000193144"/>
    </source>
</evidence>